<keyword evidence="4" id="KW-1185">Reference proteome</keyword>
<dbReference type="PANTHER" id="PTHR28219">
    <property type="entry name" value="UPF0642 PROTEIN YBL028C"/>
    <property type="match status" value="1"/>
</dbReference>
<dbReference type="PANTHER" id="PTHR28219:SF1">
    <property type="entry name" value="UPF0642 PROTEIN YBL028C"/>
    <property type="match status" value="1"/>
</dbReference>
<feature type="domain" description="DUF2423" evidence="2">
    <location>
        <begin position="1"/>
        <end position="44"/>
    </location>
</feature>
<protein>
    <recommendedName>
        <fullName evidence="2">DUF2423 domain-containing protein</fullName>
    </recommendedName>
</protein>
<feature type="region of interest" description="Disordered" evidence="1">
    <location>
        <begin position="72"/>
        <end position="111"/>
    </location>
</feature>
<dbReference type="Pfam" id="PF10338">
    <property type="entry name" value="YBL028C_N"/>
    <property type="match status" value="1"/>
</dbReference>
<evidence type="ECO:0000256" key="1">
    <source>
        <dbReference type="SAM" id="MobiDB-lite"/>
    </source>
</evidence>
<proteinExistence type="predicted"/>
<evidence type="ECO:0000313" key="4">
    <source>
        <dbReference type="Proteomes" id="UP001628179"/>
    </source>
</evidence>
<reference evidence="3 4" key="1">
    <citation type="submission" date="2024-09" db="EMBL/GenBank/DDBJ databases">
        <title>Itraconazole resistance in Madurella fahalii resulting from another homologue of gene encoding cytochrome P450 14-alpha sterol demethylase (CYP51).</title>
        <authorList>
            <person name="Yoshioka I."/>
            <person name="Fahal A.H."/>
            <person name="Kaneko S."/>
            <person name="Yaguchi T."/>
        </authorList>
    </citation>
    <scope>NUCLEOTIDE SEQUENCE [LARGE SCALE GENOMIC DNA]</scope>
    <source>
        <strain evidence="3 4">IFM 68171</strain>
    </source>
</reference>
<comment type="caution">
    <text evidence="3">The sequence shown here is derived from an EMBL/GenBank/DDBJ whole genome shotgun (WGS) entry which is preliminary data.</text>
</comment>
<dbReference type="Proteomes" id="UP001628179">
    <property type="component" value="Unassembled WGS sequence"/>
</dbReference>
<dbReference type="EMBL" id="BAAFSV010000006">
    <property type="protein sequence ID" value="GAB1320753.1"/>
    <property type="molecule type" value="Genomic_DNA"/>
</dbReference>
<feature type="compositionally biased region" description="Basic residues" evidence="1">
    <location>
        <begin position="79"/>
        <end position="96"/>
    </location>
</feature>
<evidence type="ECO:0000313" key="3">
    <source>
        <dbReference type="EMBL" id="GAB1320753.1"/>
    </source>
</evidence>
<dbReference type="InterPro" id="IPR019434">
    <property type="entry name" value="DUF2423"/>
</dbReference>
<evidence type="ECO:0000259" key="2">
    <source>
        <dbReference type="Pfam" id="PF10338"/>
    </source>
</evidence>
<sequence>MAKSARASTVKSNNQRLKKNVFGPVEAARAERLSAKLLAIASQPKPVREVEMNEEPVEESKDVAAEKDDTAMEVDGAKPAKKKLSKKKIEKRRGKKSSIVFPMRGPKRNKK</sequence>
<dbReference type="GeneID" id="98181705"/>
<gene>
    <name evidence="3" type="ORF">MFIFM68171_10963</name>
</gene>
<organism evidence="3 4">
    <name type="scientific">Madurella fahalii</name>
    <dbReference type="NCBI Taxonomy" id="1157608"/>
    <lineage>
        <taxon>Eukaryota</taxon>
        <taxon>Fungi</taxon>
        <taxon>Dikarya</taxon>
        <taxon>Ascomycota</taxon>
        <taxon>Pezizomycotina</taxon>
        <taxon>Sordariomycetes</taxon>
        <taxon>Sordariomycetidae</taxon>
        <taxon>Sordariales</taxon>
        <taxon>Sordariales incertae sedis</taxon>
        <taxon>Madurella</taxon>
    </lineage>
</organism>
<accession>A0ABQ0GSN2</accession>
<name>A0ABQ0GSN2_9PEZI</name>
<dbReference type="RefSeq" id="XP_070922483.1">
    <property type="nucleotide sequence ID" value="XM_071066382.1"/>
</dbReference>